<protein>
    <submittedName>
        <fullName evidence="1">Uncharacterized protein</fullName>
    </submittedName>
</protein>
<comment type="caution">
    <text evidence="1">The sequence shown here is derived from an EMBL/GenBank/DDBJ whole genome shotgun (WGS) entry which is preliminary data.</text>
</comment>
<sequence>MKIYKAWQLLHPSEALSIENSIKYLNKKTSPALLPLKTSRNNRTLDRHSRGFLSIAKHNFSSAFNKHRSAGYKVHGLILLKTFHAPSFKTSINKTSDGHVSTSLIVSNGGANPPLFPGDSTIGHIVKDEAELLKRTKNIAPYDLGRPEFTEVGWCATRDVEQLSPDTPATKQEVLNCIKAGTYPQHVVEEGIGEDRQYGTYNELRVEKGYFEAQANEVVVLEGSAPHEFAQLKMGSKVLEMFSGKTKTQSKKLILVPKIGISVLANREEYEADLKQLLLETYAVHPTTKTKSRV</sequence>
<name>A0A158EJI9_9BURK</name>
<organism evidence="1 2">
    <name type="scientific">Caballeronia calidae</name>
    <dbReference type="NCBI Taxonomy" id="1777139"/>
    <lineage>
        <taxon>Bacteria</taxon>
        <taxon>Pseudomonadati</taxon>
        <taxon>Pseudomonadota</taxon>
        <taxon>Betaproteobacteria</taxon>
        <taxon>Burkholderiales</taxon>
        <taxon>Burkholderiaceae</taxon>
        <taxon>Caballeronia</taxon>
    </lineage>
</organism>
<accession>A0A158EJI9</accession>
<dbReference type="RefSeq" id="WP_157697827.1">
    <property type="nucleotide sequence ID" value="NZ_FCOX02000144.1"/>
</dbReference>
<dbReference type="EMBL" id="FCOX02000144">
    <property type="protein sequence ID" value="SAL06890.1"/>
    <property type="molecule type" value="Genomic_DNA"/>
</dbReference>
<dbReference type="AlphaFoldDB" id="A0A158EJI9"/>
<evidence type="ECO:0000313" key="2">
    <source>
        <dbReference type="Proteomes" id="UP000071859"/>
    </source>
</evidence>
<keyword evidence="2" id="KW-1185">Reference proteome</keyword>
<gene>
    <name evidence="1" type="ORF">AWB78_08302</name>
</gene>
<reference evidence="1" key="1">
    <citation type="submission" date="2016-01" db="EMBL/GenBank/DDBJ databases">
        <authorList>
            <person name="Peeters C."/>
        </authorList>
    </citation>
    <scope>NUCLEOTIDE SEQUENCE</scope>
    <source>
        <strain evidence="1">LMG 29321</strain>
    </source>
</reference>
<dbReference type="Proteomes" id="UP000071859">
    <property type="component" value="Unassembled WGS sequence"/>
</dbReference>
<evidence type="ECO:0000313" key="1">
    <source>
        <dbReference type="EMBL" id="SAL06890.1"/>
    </source>
</evidence>
<proteinExistence type="predicted"/>